<dbReference type="OrthoDB" id="9807157at2"/>
<dbReference type="PANTHER" id="PTHR13693:SF3">
    <property type="entry name" value="LD36009P"/>
    <property type="match status" value="1"/>
</dbReference>
<dbReference type="SUPFAM" id="SSF53383">
    <property type="entry name" value="PLP-dependent transferases"/>
    <property type="match status" value="1"/>
</dbReference>
<dbReference type="Gene3D" id="3.40.640.10">
    <property type="entry name" value="Type I PLP-dependent aspartate aminotransferase-like (Major domain)"/>
    <property type="match status" value="1"/>
</dbReference>
<evidence type="ECO:0000259" key="7">
    <source>
        <dbReference type="Pfam" id="PF00155"/>
    </source>
</evidence>
<proteinExistence type="inferred from homology"/>
<dbReference type="Gene3D" id="3.90.1150.10">
    <property type="entry name" value="Aspartate Aminotransferase, domain 1"/>
    <property type="match status" value="1"/>
</dbReference>
<evidence type="ECO:0000256" key="5">
    <source>
        <dbReference type="ARBA" id="ARBA00047715"/>
    </source>
</evidence>
<dbReference type="PANTHER" id="PTHR13693">
    <property type="entry name" value="CLASS II AMINOTRANSFERASE/8-AMINO-7-OXONONANOATE SYNTHASE"/>
    <property type="match status" value="1"/>
</dbReference>
<dbReference type="InterPro" id="IPR001917">
    <property type="entry name" value="Aminotrans_II_pyridoxalP_BS"/>
</dbReference>
<reference evidence="9" key="1">
    <citation type="submission" date="2016-06" db="EMBL/GenBank/DDBJ databases">
        <authorList>
            <person name="Varghese N."/>
        </authorList>
    </citation>
    <scope>NUCLEOTIDE SEQUENCE [LARGE SCALE GENOMIC DNA]</scope>
    <source>
        <strain evidence="9">DSM 43171</strain>
    </source>
</reference>
<protein>
    <recommendedName>
        <fullName evidence="2">8-amino-7-oxononanoate synthase</fullName>
        <ecNumber evidence="2">2.3.1.47</ecNumber>
    </recommendedName>
</protein>
<keyword evidence="3" id="KW-0808">Transferase</keyword>
<dbReference type="GO" id="GO:0030170">
    <property type="term" value="F:pyridoxal phosphate binding"/>
    <property type="evidence" value="ECO:0007669"/>
    <property type="project" value="InterPro"/>
</dbReference>
<keyword evidence="9" id="KW-1185">Reference proteome</keyword>
<dbReference type="EMBL" id="FMDN01000008">
    <property type="protein sequence ID" value="SCG54188.1"/>
    <property type="molecule type" value="Genomic_DNA"/>
</dbReference>
<dbReference type="Pfam" id="PF00155">
    <property type="entry name" value="Aminotran_1_2"/>
    <property type="match status" value="1"/>
</dbReference>
<evidence type="ECO:0000313" key="9">
    <source>
        <dbReference type="Proteomes" id="UP000199408"/>
    </source>
</evidence>
<dbReference type="STRING" id="47864.GA0070560_108164"/>
<evidence type="ECO:0000313" key="8">
    <source>
        <dbReference type="EMBL" id="SCG54188.1"/>
    </source>
</evidence>
<dbReference type="InterPro" id="IPR004839">
    <property type="entry name" value="Aminotransferase_I/II_large"/>
</dbReference>
<dbReference type="Proteomes" id="UP000199408">
    <property type="component" value="Unassembled WGS sequence"/>
</dbReference>
<evidence type="ECO:0000256" key="6">
    <source>
        <dbReference type="RuleBase" id="RU003693"/>
    </source>
</evidence>
<evidence type="ECO:0000256" key="4">
    <source>
        <dbReference type="ARBA" id="ARBA00022898"/>
    </source>
</evidence>
<sequence length="418" mass="44489">MSGDLFAKVRAYESYAFRQELEAQHLLPYFRVAEGPPTAVTMMGGAPRVNLGSSNYLGLSGDSRLTSAAHQAALRYGTSVNGSRLMNGTTELHLRVEEAVANWFGEEDALVFGTGYTTNLGVISALVGDGDVVLCDAADHGSIVDGARLARGRLLAFRHNRMDRLETLLRRASSTDAGILVAVDTVYSMQGDLSDIVAVTGLSRRYGARLLVDEAHAVGVLGPDGQGVAALARLADGVDLRMGTFSKALGGSGGFVTGPADVIDFLRVQARAFMFTAAAPASGLGAALAGIEIARSAEGEERRERLATNTARLRVALTELDFDVAPAPVWENGIEVQTPILRVPAPDDVTAARMWRFLYDHGVYVNVALYPAVPRGQAQLRLCVMATHTAEHLERVVDAFTVLARKLTVRPAADLVAG</sequence>
<dbReference type="RefSeq" id="WP_091296348.1">
    <property type="nucleotide sequence ID" value="NZ_FMDN01000008.1"/>
</dbReference>
<organism evidence="8 9">
    <name type="scientific">Micromonospora halophytica</name>
    <dbReference type="NCBI Taxonomy" id="47864"/>
    <lineage>
        <taxon>Bacteria</taxon>
        <taxon>Bacillati</taxon>
        <taxon>Actinomycetota</taxon>
        <taxon>Actinomycetes</taxon>
        <taxon>Micromonosporales</taxon>
        <taxon>Micromonosporaceae</taxon>
        <taxon>Micromonospora</taxon>
    </lineage>
</organism>
<name>A0A1C5I789_9ACTN</name>
<evidence type="ECO:0000256" key="2">
    <source>
        <dbReference type="ARBA" id="ARBA00013187"/>
    </source>
</evidence>
<keyword evidence="4 6" id="KW-0663">Pyridoxal phosphate</keyword>
<accession>A0A1C5I789</accession>
<dbReference type="GO" id="GO:0008710">
    <property type="term" value="F:8-amino-7-oxononanoate synthase activity"/>
    <property type="evidence" value="ECO:0007669"/>
    <property type="project" value="UniProtKB-EC"/>
</dbReference>
<comment type="catalytic activity">
    <reaction evidence="5">
        <text>6-carboxyhexanoyl-[ACP] + L-alanine + H(+) = (8S)-8-amino-7-oxononanoate + holo-[ACP] + CO2</text>
        <dbReference type="Rhea" id="RHEA:42288"/>
        <dbReference type="Rhea" id="RHEA-COMP:9685"/>
        <dbReference type="Rhea" id="RHEA-COMP:9955"/>
        <dbReference type="ChEBI" id="CHEBI:15378"/>
        <dbReference type="ChEBI" id="CHEBI:16526"/>
        <dbReference type="ChEBI" id="CHEBI:57972"/>
        <dbReference type="ChEBI" id="CHEBI:64479"/>
        <dbReference type="ChEBI" id="CHEBI:78846"/>
        <dbReference type="ChEBI" id="CHEBI:149468"/>
        <dbReference type="EC" id="2.3.1.47"/>
    </reaction>
</comment>
<evidence type="ECO:0000256" key="3">
    <source>
        <dbReference type="ARBA" id="ARBA00022679"/>
    </source>
</evidence>
<dbReference type="InterPro" id="IPR050087">
    <property type="entry name" value="AON_synthase_class-II"/>
</dbReference>
<dbReference type="EC" id="2.3.1.47" evidence="2"/>
<comment type="similarity">
    <text evidence="6">Belongs to the class-II pyridoxal-phosphate-dependent aminotransferase family.</text>
</comment>
<dbReference type="InterPro" id="IPR015424">
    <property type="entry name" value="PyrdxlP-dep_Trfase"/>
</dbReference>
<gene>
    <name evidence="8" type="ORF">GA0070560_108164</name>
</gene>
<comment type="cofactor">
    <cofactor evidence="1 6">
        <name>pyridoxal 5'-phosphate</name>
        <dbReference type="ChEBI" id="CHEBI:597326"/>
    </cofactor>
</comment>
<dbReference type="InterPro" id="IPR015422">
    <property type="entry name" value="PyrdxlP-dep_Trfase_small"/>
</dbReference>
<dbReference type="AlphaFoldDB" id="A0A1C5I789"/>
<evidence type="ECO:0000256" key="1">
    <source>
        <dbReference type="ARBA" id="ARBA00001933"/>
    </source>
</evidence>
<dbReference type="InterPro" id="IPR015421">
    <property type="entry name" value="PyrdxlP-dep_Trfase_major"/>
</dbReference>
<feature type="domain" description="Aminotransferase class I/classII large" evidence="7">
    <location>
        <begin position="49"/>
        <end position="400"/>
    </location>
</feature>
<dbReference type="PROSITE" id="PS00599">
    <property type="entry name" value="AA_TRANSFER_CLASS_2"/>
    <property type="match status" value="1"/>
</dbReference>